<reference evidence="2" key="1">
    <citation type="submission" date="2021-04" db="EMBL/GenBank/DDBJ databases">
        <title>Pseudaminobacter soli sp. nov., isolated from paddy soil contaminated by heavy metals.</title>
        <authorList>
            <person name="Zhang K."/>
        </authorList>
    </citation>
    <scope>NUCLEOTIDE SEQUENCE</scope>
    <source>
        <strain evidence="2">19-2017</strain>
    </source>
</reference>
<dbReference type="SUPFAM" id="SSF54593">
    <property type="entry name" value="Glyoxalase/Bleomycin resistance protein/Dihydroxybiphenyl dioxygenase"/>
    <property type="match status" value="2"/>
</dbReference>
<sequence>MASKFVWYELMTTDLEAAKTFYSSVVGWRAEDFPAASPYVVMNAGDRGVAGLMTIPEEAKTMGAGPSWLGYIYAPDTDAATRSVQGAGGKVYREPVDIPDVGRFSVVTDPQGATFMLMTPRGPEQAPAAPNTAGHVGWHELYAADWEKAFDFYSSQFGWTKDQAMDMGPMGTYQLFAADGEMLGGMMNKPPAVPMPMWIFYFNVDALDGAMERVKAGGGQVMHGPVEVPGGSWIAQCMDPQGAMFALVAPKR</sequence>
<evidence type="ECO:0000259" key="1">
    <source>
        <dbReference type="PROSITE" id="PS51819"/>
    </source>
</evidence>
<keyword evidence="3" id="KW-1185">Reference proteome</keyword>
<comment type="caution">
    <text evidence="2">The sequence shown here is derived from an EMBL/GenBank/DDBJ whole genome shotgun (WGS) entry which is preliminary data.</text>
</comment>
<gene>
    <name evidence="2" type="ORF">KEU06_19270</name>
</gene>
<dbReference type="PANTHER" id="PTHR33993:SF14">
    <property type="entry name" value="GB|AAF24581.1"/>
    <property type="match status" value="1"/>
</dbReference>
<name>A0A942E428_9HYPH</name>
<dbReference type="InterPro" id="IPR004360">
    <property type="entry name" value="Glyas_Fos-R_dOase_dom"/>
</dbReference>
<dbReference type="PANTHER" id="PTHR33993">
    <property type="entry name" value="GLYOXALASE-RELATED"/>
    <property type="match status" value="1"/>
</dbReference>
<dbReference type="Pfam" id="PF00903">
    <property type="entry name" value="Glyoxalase"/>
    <property type="match status" value="2"/>
</dbReference>
<dbReference type="CDD" id="cd07247">
    <property type="entry name" value="SgaA_N_like"/>
    <property type="match status" value="2"/>
</dbReference>
<dbReference type="Proteomes" id="UP000680348">
    <property type="component" value="Unassembled WGS sequence"/>
</dbReference>
<evidence type="ECO:0000313" key="3">
    <source>
        <dbReference type="Proteomes" id="UP000680348"/>
    </source>
</evidence>
<dbReference type="InterPro" id="IPR037523">
    <property type="entry name" value="VOC_core"/>
</dbReference>
<dbReference type="EMBL" id="JAGWCR010000010">
    <property type="protein sequence ID" value="MBS3650755.1"/>
    <property type="molecule type" value="Genomic_DNA"/>
</dbReference>
<feature type="domain" description="VOC" evidence="1">
    <location>
        <begin position="4"/>
        <end position="120"/>
    </location>
</feature>
<dbReference type="InterPro" id="IPR052164">
    <property type="entry name" value="Anthracycline_SecMetBiosynth"/>
</dbReference>
<feature type="domain" description="VOC" evidence="1">
    <location>
        <begin position="132"/>
        <end position="250"/>
    </location>
</feature>
<organism evidence="2 3">
    <name type="scientific">Pseudaminobacter soli</name>
    <name type="common">ex Zhang et al. 2022</name>
    <dbReference type="NCBI Taxonomy" id="2831468"/>
    <lineage>
        <taxon>Bacteria</taxon>
        <taxon>Pseudomonadati</taxon>
        <taxon>Pseudomonadota</taxon>
        <taxon>Alphaproteobacteria</taxon>
        <taxon>Hyphomicrobiales</taxon>
        <taxon>Phyllobacteriaceae</taxon>
        <taxon>Pseudaminobacter</taxon>
    </lineage>
</organism>
<protein>
    <submittedName>
        <fullName evidence="2">VOC family protein</fullName>
    </submittedName>
</protein>
<dbReference type="InterPro" id="IPR029068">
    <property type="entry name" value="Glyas_Bleomycin-R_OHBP_Dase"/>
</dbReference>
<accession>A0A942E428</accession>
<dbReference type="AlphaFoldDB" id="A0A942E428"/>
<dbReference type="Gene3D" id="3.10.180.10">
    <property type="entry name" value="2,3-Dihydroxybiphenyl 1,2-Dioxygenase, domain 1"/>
    <property type="match status" value="2"/>
</dbReference>
<dbReference type="RefSeq" id="WP_188256298.1">
    <property type="nucleotide sequence ID" value="NZ_JABVCF010000010.1"/>
</dbReference>
<evidence type="ECO:0000313" key="2">
    <source>
        <dbReference type="EMBL" id="MBS3650755.1"/>
    </source>
</evidence>
<dbReference type="PROSITE" id="PS51819">
    <property type="entry name" value="VOC"/>
    <property type="match status" value="2"/>
</dbReference>
<proteinExistence type="predicted"/>